<feature type="region of interest" description="Disordered" evidence="1">
    <location>
        <begin position="115"/>
        <end position="145"/>
    </location>
</feature>
<dbReference type="InterPro" id="IPR003424">
    <property type="entry name" value="ELH"/>
</dbReference>
<feature type="compositionally biased region" description="Acidic residues" evidence="1">
    <location>
        <begin position="115"/>
        <end position="135"/>
    </location>
</feature>
<dbReference type="EMBL" id="LC738883">
    <property type="protein sequence ID" value="BDT63355.1"/>
    <property type="molecule type" value="Genomic_DNA"/>
</dbReference>
<dbReference type="Pfam" id="PF02323">
    <property type="entry name" value="ELH"/>
    <property type="match status" value="1"/>
</dbReference>
<accession>A0A9C7CER3</accession>
<organism evidence="2">
    <name type="scientific">Armadillidium vulgare clopovirus</name>
    <dbReference type="NCBI Taxonomy" id="2984284"/>
    <lineage>
        <taxon>Viruses</taxon>
        <taxon>Viruses incertae sedis</taxon>
        <taxon>Naldaviricetes</taxon>
        <taxon>Nimaviridae</taxon>
    </lineage>
</organism>
<reference evidence="2" key="1">
    <citation type="submission" date="2022-10" db="EMBL/GenBank/DDBJ databases">
        <title>Genome sequences of endogenous nimaviruses in decapod crustaceans.</title>
        <authorList>
            <person name="Kawato S."/>
            <person name="Nozaki R."/>
            <person name="Kondo H."/>
            <person name="Hirono I."/>
        </authorList>
    </citation>
    <scope>NUCLEOTIDE SEQUENCE</scope>
    <source>
        <strain evidence="2">TUMSAT20210906</strain>
    </source>
</reference>
<evidence type="ECO:0000256" key="1">
    <source>
        <dbReference type="SAM" id="MobiDB-lite"/>
    </source>
</evidence>
<dbReference type="GO" id="GO:0005179">
    <property type="term" value="F:hormone activity"/>
    <property type="evidence" value="ECO:0007669"/>
    <property type="project" value="InterPro"/>
</dbReference>
<dbReference type="GO" id="GO:0005576">
    <property type="term" value="C:extracellular region"/>
    <property type="evidence" value="ECO:0007669"/>
    <property type="project" value="InterPro"/>
</dbReference>
<name>A0A9C7CER3_9VIRU</name>
<proteinExistence type="predicted"/>
<evidence type="ECO:0000313" key="2">
    <source>
        <dbReference type="EMBL" id="BDT63355.1"/>
    </source>
</evidence>
<sequence length="398" mass="46699">MIDESEYFTLSEIDKENNNSYYEFINAMKERERENDTFPTNDDGWIFRKIDPLTPSRKIFFKLLPSSQMFLIKNLQPSSSSSSSSDNNLSNVLRREVHDSSLFIVGDDDYYENEQFEESEDDDNDDDDDEIDGGGDDITKGKRKKKQNKKRMKKFNGVINFSELMSMNIVCKILYDYLFIRLNFSPSLFFSNLFEYHFDGEERDETYQKEVMNHYTFNVFYRFETFSDCFLFLNVYNTFYAKLLQYKVPRLGIEKCFVPITYCNECVCFRGIDAADTFENNNAIEKYVKNILQPRIIGGGGGGGESFNNKNIKRKKSGKIMMMMMEKLTLFKKRAPIINLDPDSALKVFDFCHSNEYSISPRLKVPATLLFLKNNFPIKTLKYISGKIYNSVRYKTFF</sequence>
<protein>
    <submittedName>
        <fullName evidence="2">Uncharacterized protein</fullName>
    </submittedName>
</protein>